<dbReference type="AlphaFoldDB" id="A0A433UGJ8"/>
<organism evidence="3 4">
    <name type="scientific">Trichormus variabilis SAG 1403-4b</name>
    <dbReference type="NCBI Taxonomy" id="447716"/>
    <lineage>
        <taxon>Bacteria</taxon>
        <taxon>Bacillati</taxon>
        <taxon>Cyanobacteriota</taxon>
        <taxon>Cyanophyceae</taxon>
        <taxon>Nostocales</taxon>
        <taxon>Nostocaceae</taxon>
        <taxon>Trichormus</taxon>
    </lineage>
</organism>
<dbReference type="SUPFAM" id="SSF50199">
    <property type="entry name" value="Staphylococcal nuclease"/>
    <property type="match status" value="1"/>
</dbReference>
<dbReference type="InterPro" id="IPR016071">
    <property type="entry name" value="Staphylococal_nuclease_OB-fold"/>
</dbReference>
<protein>
    <recommendedName>
        <fullName evidence="2">TNase-like domain-containing protein</fullName>
    </recommendedName>
</protein>
<feature type="domain" description="TNase-like" evidence="2">
    <location>
        <begin position="69"/>
        <end position="147"/>
    </location>
</feature>
<name>A0A433UGJ8_ANAVA</name>
<evidence type="ECO:0000313" key="4">
    <source>
        <dbReference type="Proteomes" id="UP000276103"/>
    </source>
</evidence>
<comment type="caution">
    <text evidence="3">The sequence shown here is derived from an EMBL/GenBank/DDBJ whole genome shotgun (WGS) entry which is preliminary data.</text>
</comment>
<sequence>MNKKIIWGLCLFGGLGIIIILMSGKTPPNSKNYIVLNVEDNLSLSITNGRERNQIRLCGVDVSISQQSAAKTLVINELESVDHIVSVVFNGDKAEVFLTTKSETEKMLSEELLIRGLAKLKQDDCPNQSSLEAAETIAKQNKIGVWK</sequence>
<dbReference type="Gene3D" id="2.40.50.90">
    <property type="match status" value="1"/>
</dbReference>
<dbReference type="RefSeq" id="WP_127056462.1">
    <property type="nucleotide sequence ID" value="NZ_RSCM01000022.1"/>
</dbReference>
<keyword evidence="1" id="KW-0472">Membrane</keyword>
<feature type="transmembrane region" description="Helical" evidence="1">
    <location>
        <begin position="6"/>
        <end position="24"/>
    </location>
</feature>
<gene>
    <name evidence="3" type="ORF">DSM107003_46660</name>
</gene>
<dbReference type="Proteomes" id="UP000276103">
    <property type="component" value="Unassembled WGS sequence"/>
</dbReference>
<dbReference type="OrthoDB" id="465137at2"/>
<accession>A0A433UGJ8</accession>
<evidence type="ECO:0000256" key="1">
    <source>
        <dbReference type="SAM" id="Phobius"/>
    </source>
</evidence>
<keyword evidence="1" id="KW-0812">Transmembrane</keyword>
<evidence type="ECO:0000313" key="3">
    <source>
        <dbReference type="EMBL" id="RUS92919.1"/>
    </source>
</evidence>
<keyword evidence="4" id="KW-1185">Reference proteome</keyword>
<dbReference type="Pfam" id="PF00565">
    <property type="entry name" value="SNase"/>
    <property type="match status" value="1"/>
</dbReference>
<reference evidence="3 4" key="1">
    <citation type="journal article" date="2019" name="Genome Biol. Evol.">
        <title>Day and night: Metabolic profiles and evolutionary relationships of six axenic non-marine cyanobacteria.</title>
        <authorList>
            <person name="Will S.E."/>
            <person name="Henke P."/>
            <person name="Boedeker C."/>
            <person name="Huang S."/>
            <person name="Brinkmann H."/>
            <person name="Rohde M."/>
            <person name="Jarek M."/>
            <person name="Friedl T."/>
            <person name="Seufert S."/>
            <person name="Schumacher M."/>
            <person name="Overmann J."/>
            <person name="Neumann-Schaal M."/>
            <person name="Petersen J."/>
        </authorList>
    </citation>
    <scope>NUCLEOTIDE SEQUENCE [LARGE SCALE GENOMIC DNA]</scope>
    <source>
        <strain evidence="3 4">SAG 1403-4b</strain>
    </source>
</reference>
<dbReference type="EMBL" id="RSCM01000022">
    <property type="protein sequence ID" value="RUS92919.1"/>
    <property type="molecule type" value="Genomic_DNA"/>
</dbReference>
<dbReference type="InterPro" id="IPR035437">
    <property type="entry name" value="SNase_OB-fold_sf"/>
</dbReference>
<proteinExistence type="predicted"/>
<evidence type="ECO:0000259" key="2">
    <source>
        <dbReference type="Pfam" id="PF00565"/>
    </source>
</evidence>
<keyword evidence="1" id="KW-1133">Transmembrane helix</keyword>